<dbReference type="PIRSF" id="PIRSF028810">
    <property type="entry name" value="Alpha1_2_glucosyltferase_Alg10"/>
    <property type="match status" value="1"/>
</dbReference>
<keyword evidence="6" id="KW-0328">Glycosyltransferase</keyword>
<dbReference type="GO" id="GO:0005789">
    <property type="term" value="C:endoplasmic reticulum membrane"/>
    <property type="evidence" value="ECO:0007669"/>
    <property type="project" value="UniProtKB-SubCell"/>
</dbReference>
<keyword evidence="10 15" id="KW-1133">Transmembrane helix</keyword>
<dbReference type="EC" id="2.4.1.256" evidence="4"/>
<dbReference type="GO" id="GO:0106073">
    <property type="term" value="F:dolichyl pyrophosphate Glc2Man9GlcNAc2 alpha-1,2-glucosyltransferase activity"/>
    <property type="evidence" value="ECO:0007669"/>
    <property type="project" value="UniProtKB-EC"/>
</dbReference>
<gene>
    <name evidence="16" type="ORF">EI97DRAFT_500260</name>
</gene>
<feature type="transmembrane region" description="Helical" evidence="15">
    <location>
        <begin position="180"/>
        <end position="209"/>
    </location>
</feature>
<dbReference type="InterPro" id="IPR016900">
    <property type="entry name" value="Alg10"/>
</dbReference>
<dbReference type="GO" id="GO:0006488">
    <property type="term" value="P:dolichol-linked oligosaccharide biosynthetic process"/>
    <property type="evidence" value="ECO:0007669"/>
    <property type="project" value="InterPro"/>
</dbReference>
<protein>
    <recommendedName>
        <fullName evidence="5">Dol-P-Glc:Glc(2)Man(9)GlcNAc(2)-PP-Dol alpha-1,2-glucosyltransferase</fullName>
        <ecNumber evidence="4">2.4.1.256</ecNumber>
    </recommendedName>
    <alternativeName>
        <fullName evidence="12">Asparagine-linked glycosylation protein 10</fullName>
    </alternativeName>
</protein>
<evidence type="ECO:0000256" key="5">
    <source>
        <dbReference type="ARBA" id="ARBA00018512"/>
    </source>
</evidence>
<feature type="transmembrane region" description="Helical" evidence="15">
    <location>
        <begin position="139"/>
        <end position="160"/>
    </location>
</feature>
<evidence type="ECO:0000313" key="16">
    <source>
        <dbReference type="EMBL" id="KAF2278056.1"/>
    </source>
</evidence>
<organism evidence="16 17">
    <name type="scientific">Westerdykella ornata</name>
    <dbReference type="NCBI Taxonomy" id="318751"/>
    <lineage>
        <taxon>Eukaryota</taxon>
        <taxon>Fungi</taxon>
        <taxon>Dikarya</taxon>
        <taxon>Ascomycota</taxon>
        <taxon>Pezizomycotina</taxon>
        <taxon>Dothideomycetes</taxon>
        <taxon>Pleosporomycetidae</taxon>
        <taxon>Pleosporales</taxon>
        <taxon>Sporormiaceae</taxon>
        <taxon>Westerdykella</taxon>
    </lineage>
</organism>
<proteinExistence type="inferred from homology"/>
<name>A0A6A6JQT3_WESOR</name>
<evidence type="ECO:0000256" key="11">
    <source>
        <dbReference type="ARBA" id="ARBA00023136"/>
    </source>
</evidence>
<comment type="catalytic activity">
    <reaction evidence="14">
        <text>an alpha-D-Glc-(1-&gt;3)-alpha-D-Glc-(1-&gt;3)-alpha-D-Man-(1-&gt;2)-alpha-D-Man-(1-&gt;2)-alpha-D-Man-(1-&gt;3)-[alpha-D-Man-(1-&gt;2)-alpha-D-Man-(1-&gt;3)-[alpha-D-Man-(1-&gt;2)-alpha-D-Man-(1-&gt;6)]-alpha-D-Man-(1-&gt;6)]-beta-D-Man-(1-&gt;4)-beta-D-GlcNAc-(1-&gt;4)-alpha-D-GlcNAc-diphospho-di-trans,poly-cis-dolichol + a di-trans,poly-cis-dolichyl beta-D-glucosyl phosphate = a alpha-D-Glc-(1-&gt;2)-alpha-D-Glc-(1-&gt;3)-alpha-D-Glc-(1-&gt;3)-alpha-D-Man-(1-&gt;2)-alpha-D-Man-(1-&gt;2)-alpha-D-Man-(1-&gt;3)-[alpha-D-Man-(1-&gt;2)-alpha-D-Man-(1-&gt;3)-[alpha-D-Man-(1-&gt;2)-alpha-D-Man-(1-&gt;6)]-alpha-D-Man-(1-&gt;6)]-beta-D-Man-(1-&gt;4)-beta-D-GlcNAc-(1-&gt;4)-alpha-D-GlcNAc-diphospho-di-trans,poly-cis-dolichol + a di-trans,poly-cis-dolichyl phosphate + H(+)</text>
        <dbReference type="Rhea" id="RHEA:29543"/>
        <dbReference type="Rhea" id="RHEA-COMP:19498"/>
        <dbReference type="Rhea" id="RHEA-COMP:19502"/>
        <dbReference type="Rhea" id="RHEA-COMP:19512"/>
        <dbReference type="Rhea" id="RHEA-COMP:19522"/>
        <dbReference type="ChEBI" id="CHEBI:15378"/>
        <dbReference type="ChEBI" id="CHEBI:57525"/>
        <dbReference type="ChEBI" id="CHEBI:57683"/>
        <dbReference type="ChEBI" id="CHEBI:132522"/>
        <dbReference type="ChEBI" id="CHEBI:132523"/>
        <dbReference type="EC" id="2.4.1.256"/>
    </reaction>
    <physiologicalReaction direction="left-to-right" evidence="14">
        <dbReference type="Rhea" id="RHEA:29544"/>
    </physiologicalReaction>
</comment>
<evidence type="ECO:0000256" key="1">
    <source>
        <dbReference type="ARBA" id="ARBA00004477"/>
    </source>
</evidence>
<keyword evidence="17" id="KW-1185">Reference proteome</keyword>
<evidence type="ECO:0000256" key="4">
    <source>
        <dbReference type="ARBA" id="ARBA00011967"/>
    </source>
</evidence>
<evidence type="ECO:0000256" key="15">
    <source>
        <dbReference type="SAM" id="Phobius"/>
    </source>
</evidence>
<feature type="transmembrane region" description="Helical" evidence="15">
    <location>
        <begin position="315"/>
        <end position="339"/>
    </location>
</feature>
<dbReference type="Proteomes" id="UP000800097">
    <property type="component" value="Unassembled WGS sequence"/>
</dbReference>
<evidence type="ECO:0000256" key="14">
    <source>
        <dbReference type="ARBA" id="ARBA00048064"/>
    </source>
</evidence>
<dbReference type="OrthoDB" id="4769at2759"/>
<accession>A0A6A6JQT3</accession>
<reference evidence="16" key="1">
    <citation type="journal article" date="2020" name="Stud. Mycol.">
        <title>101 Dothideomycetes genomes: a test case for predicting lifestyles and emergence of pathogens.</title>
        <authorList>
            <person name="Haridas S."/>
            <person name="Albert R."/>
            <person name="Binder M."/>
            <person name="Bloem J."/>
            <person name="Labutti K."/>
            <person name="Salamov A."/>
            <person name="Andreopoulos B."/>
            <person name="Baker S."/>
            <person name="Barry K."/>
            <person name="Bills G."/>
            <person name="Bluhm B."/>
            <person name="Cannon C."/>
            <person name="Castanera R."/>
            <person name="Culley D."/>
            <person name="Daum C."/>
            <person name="Ezra D."/>
            <person name="Gonzalez J."/>
            <person name="Henrissat B."/>
            <person name="Kuo A."/>
            <person name="Liang C."/>
            <person name="Lipzen A."/>
            <person name="Lutzoni F."/>
            <person name="Magnuson J."/>
            <person name="Mondo S."/>
            <person name="Nolan M."/>
            <person name="Ohm R."/>
            <person name="Pangilinan J."/>
            <person name="Park H.-J."/>
            <person name="Ramirez L."/>
            <person name="Alfaro M."/>
            <person name="Sun H."/>
            <person name="Tritt A."/>
            <person name="Yoshinaga Y."/>
            <person name="Zwiers L.-H."/>
            <person name="Turgeon B."/>
            <person name="Goodwin S."/>
            <person name="Spatafora J."/>
            <person name="Crous P."/>
            <person name="Grigoriev I."/>
        </authorList>
    </citation>
    <scope>NUCLEOTIDE SEQUENCE</scope>
    <source>
        <strain evidence="16">CBS 379.55</strain>
    </source>
</reference>
<dbReference type="PANTHER" id="PTHR12989:SF10">
    <property type="entry name" value="DOL-P-GLC:GLC(2)MAN(9)GLCNAC(2)-PP-DOL ALPHA-1,2-GLUCOSYLTRANSFERASE-RELATED"/>
    <property type="match status" value="1"/>
</dbReference>
<dbReference type="UniPathway" id="UPA00378"/>
<evidence type="ECO:0000256" key="3">
    <source>
        <dbReference type="ARBA" id="ARBA00010600"/>
    </source>
</evidence>
<keyword evidence="7" id="KW-0808">Transferase</keyword>
<evidence type="ECO:0000256" key="8">
    <source>
        <dbReference type="ARBA" id="ARBA00022692"/>
    </source>
</evidence>
<evidence type="ECO:0000256" key="13">
    <source>
        <dbReference type="ARBA" id="ARBA00044727"/>
    </source>
</evidence>
<evidence type="ECO:0000256" key="7">
    <source>
        <dbReference type="ARBA" id="ARBA00022679"/>
    </source>
</evidence>
<dbReference type="GeneID" id="54555828"/>
<evidence type="ECO:0000256" key="9">
    <source>
        <dbReference type="ARBA" id="ARBA00022824"/>
    </source>
</evidence>
<evidence type="ECO:0000256" key="6">
    <source>
        <dbReference type="ARBA" id="ARBA00022676"/>
    </source>
</evidence>
<dbReference type="RefSeq" id="XP_033655595.1">
    <property type="nucleotide sequence ID" value="XM_033802653.1"/>
</dbReference>
<feature type="transmembrane region" description="Helical" evidence="15">
    <location>
        <begin position="7"/>
        <end position="25"/>
    </location>
</feature>
<sequence>MSSLRQTWALPIAFLVVTNAAWTWYRLLAEHVPEPYLDEVFHIPQAQRYCKGDYTWDPKITTPPGLYLASKLISIFVGCNIPSLRGLNVTAISVVCVVAYHIRRNLRLQREQSNRHQDDEQSDPYDAHSALNIGLFPPLFFFSALYYTDVLSTLTVLAHYGAFVQRSGAQSRWGPSKQLAFIVLGIIALLFRQTNIFWVAIFPAGLAAVEALKRDGGMETSTPSRRPIEVLKQCWTEGKVYDSSARDAGPQDYILTVLSVILAAMQRPRSLINAILPYLALVVVFVAFVLWNGGVVLGDKSNHIATVHTPQMLYFWPYVFFFSFPLLLPVLLGPVVRLLPDSSLKSWYQENLIREADAATPGLSSAFLFLAFGTAAVHFNTIVHPFIRADNRHYVFYVFRILLRHWAFKYAAVPIYYACAWTVTQRLAMVPTATVETRKQSTDVRSTPKTPIHPSCTASFVLVWLAATSLSVVSAPLVEPRYFIVPWTIWRLHVPRVTPAGRKSRAPLDVTLILETVWYLAVNAITGYLFLYRGFSWPSEPGKVQRFMY</sequence>
<keyword evidence="11 15" id="KW-0472">Membrane</keyword>
<keyword evidence="9" id="KW-0256">Endoplasmic reticulum</keyword>
<comment type="function">
    <text evidence="13">Dol-P-Glc:Glc(2)Man(9)GlcNAc(2)-PP-Dol alpha-1,2-glucosyltransferase that operates in the biosynthetic pathway of dolichol-linked oligosaccharides, the glycan precursors employed in protein asparagine (N)-glycosylation. The assembly of dolichol-linked oligosaccharides begins on the cytosolic side of the endoplasmic reticulum membrane and finishes in its lumen. The sequential addition of sugars to dolichol pyrophosphate produces dolichol-linked oligosaccharides containing fourteen sugars, including two GlcNAcs, nine mannoses and three glucoses. Once assembled, the oligosaccharide is transferred from the lipid to nascent proteins by oligosaccharyltransferases. In the lumen of the endoplasmic reticulum, adds the third and last glucose residue from dolichyl phosphate glucose (Dol-P-Glc) onto the lipid-linked oligosaccharide intermediate Glc(2)Man(9)GlcNAc(2)-PP-Dol to produce Glc(3)Man(9)GlcNAc(2)-PP-Dol.</text>
</comment>
<comment type="similarity">
    <text evidence="3">Belongs to the ALG10 glucosyltransferase family.</text>
</comment>
<evidence type="ECO:0000256" key="2">
    <source>
        <dbReference type="ARBA" id="ARBA00004922"/>
    </source>
</evidence>
<dbReference type="PANTHER" id="PTHR12989">
    <property type="entry name" value="ALPHA-1,2-GLUCOSYLTRANSFERASE ALG10"/>
    <property type="match status" value="1"/>
</dbReference>
<dbReference type="EMBL" id="ML986489">
    <property type="protein sequence ID" value="KAF2278056.1"/>
    <property type="molecule type" value="Genomic_DNA"/>
</dbReference>
<comment type="subcellular location">
    <subcellularLocation>
        <location evidence="1">Endoplasmic reticulum membrane</location>
        <topology evidence="1">Multi-pass membrane protein</topology>
    </subcellularLocation>
</comment>
<comment type="pathway">
    <text evidence="2">Protein modification; protein glycosylation.</text>
</comment>
<dbReference type="AlphaFoldDB" id="A0A6A6JQT3"/>
<evidence type="ECO:0000313" key="17">
    <source>
        <dbReference type="Proteomes" id="UP000800097"/>
    </source>
</evidence>
<evidence type="ECO:0000256" key="10">
    <source>
        <dbReference type="ARBA" id="ARBA00022989"/>
    </source>
</evidence>
<feature type="transmembrane region" description="Helical" evidence="15">
    <location>
        <begin position="275"/>
        <end position="295"/>
    </location>
</feature>
<feature type="transmembrane region" description="Helical" evidence="15">
    <location>
        <begin position="512"/>
        <end position="531"/>
    </location>
</feature>
<keyword evidence="8 15" id="KW-0812">Transmembrane</keyword>
<dbReference type="Pfam" id="PF04922">
    <property type="entry name" value="DIE2_ALG10"/>
    <property type="match status" value="1"/>
</dbReference>
<evidence type="ECO:0000256" key="12">
    <source>
        <dbReference type="ARBA" id="ARBA00032069"/>
    </source>
</evidence>